<name>A0A1A9ZCZ7_GLOPL</name>
<dbReference type="Proteomes" id="UP000092445">
    <property type="component" value="Unassembled WGS sequence"/>
</dbReference>
<reference evidence="2" key="1">
    <citation type="submission" date="2014-03" db="EMBL/GenBank/DDBJ databases">
        <authorList>
            <person name="Aksoy S."/>
            <person name="Warren W."/>
            <person name="Wilson R.K."/>
        </authorList>
    </citation>
    <scope>NUCLEOTIDE SEQUENCE [LARGE SCALE GENOMIC DNA]</scope>
    <source>
        <strain evidence="2">IAEA</strain>
    </source>
</reference>
<evidence type="ECO:0000313" key="2">
    <source>
        <dbReference type="Proteomes" id="UP000092445"/>
    </source>
</evidence>
<dbReference type="VEuPathDB" id="VectorBase:GPAI010922"/>
<reference evidence="1" key="2">
    <citation type="submission" date="2020-05" db="UniProtKB">
        <authorList>
            <consortium name="EnsemblMetazoa"/>
        </authorList>
    </citation>
    <scope>IDENTIFICATION</scope>
    <source>
        <strain evidence="1">IAEA</strain>
    </source>
</reference>
<proteinExistence type="predicted"/>
<protein>
    <submittedName>
        <fullName evidence="1">Uncharacterized protein</fullName>
    </submittedName>
</protein>
<sequence>MRKKGKRNLALIPRQTSFSHIVKGQFVSDGFKRGGHILTQFVTAKINTFTSSMHEIQSLGCKDMYILSRKYTKVKCRALSVMQAQQTPNYFGKTLKNHSKLLDNGKVLDRLKCQSHAAFTSLCWQLLSAIRSDIENF</sequence>
<organism evidence="1 2">
    <name type="scientific">Glossina pallidipes</name>
    <name type="common">Tsetse fly</name>
    <dbReference type="NCBI Taxonomy" id="7398"/>
    <lineage>
        <taxon>Eukaryota</taxon>
        <taxon>Metazoa</taxon>
        <taxon>Ecdysozoa</taxon>
        <taxon>Arthropoda</taxon>
        <taxon>Hexapoda</taxon>
        <taxon>Insecta</taxon>
        <taxon>Pterygota</taxon>
        <taxon>Neoptera</taxon>
        <taxon>Endopterygota</taxon>
        <taxon>Diptera</taxon>
        <taxon>Brachycera</taxon>
        <taxon>Muscomorpha</taxon>
        <taxon>Hippoboscoidea</taxon>
        <taxon>Glossinidae</taxon>
        <taxon>Glossina</taxon>
    </lineage>
</organism>
<dbReference type="EnsemblMetazoa" id="GPAI010922-RA">
    <property type="protein sequence ID" value="GPAI010922-PA"/>
    <property type="gene ID" value="GPAI010922"/>
</dbReference>
<dbReference type="AlphaFoldDB" id="A0A1A9ZCZ7"/>
<accession>A0A1A9ZCZ7</accession>
<keyword evidence="2" id="KW-1185">Reference proteome</keyword>
<evidence type="ECO:0000313" key="1">
    <source>
        <dbReference type="EnsemblMetazoa" id="GPAI010922-PA"/>
    </source>
</evidence>